<dbReference type="SUPFAM" id="SSF81778">
    <property type="entry name" value="Crustacean CHH/MIH/GIH neurohormone"/>
    <property type="match status" value="1"/>
</dbReference>
<dbReference type="AlphaFoldDB" id="A0A0A7HM49"/>
<evidence type="ECO:0000256" key="5">
    <source>
        <dbReference type="ARBA" id="ARBA00022815"/>
    </source>
</evidence>
<evidence type="ECO:0000256" key="1">
    <source>
        <dbReference type="ARBA" id="ARBA00004613"/>
    </source>
</evidence>
<dbReference type="InterPro" id="IPR018251">
    <property type="entry name" value="Crust_neurhormone_CS"/>
</dbReference>
<dbReference type="PROSITE" id="PS01250">
    <property type="entry name" value="CHH_MIH_GIH"/>
    <property type="match status" value="1"/>
</dbReference>
<dbReference type="KEGG" id="pcla:123756576"/>
<dbReference type="InterPro" id="IPR031098">
    <property type="entry name" value="Crust_neurohorm"/>
</dbReference>
<dbReference type="PANTHER" id="PTHR35981:SF2">
    <property type="entry name" value="ION TRANSPORT PEPTIDE, ISOFORM C"/>
    <property type="match status" value="1"/>
</dbReference>
<evidence type="ECO:0000256" key="9">
    <source>
        <dbReference type="SAM" id="SignalP"/>
    </source>
</evidence>
<dbReference type="Pfam" id="PF01147">
    <property type="entry name" value="Crust_neurohorm"/>
    <property type="match status" value="1"/>
</dbReference>
<keyword evidence="4" id="KW-0372">Hormone</keyword>
<keyword evidence="6 8" id="KW-1015">Disulfide bond</keyword>
<comment type="subcellular location">
    <subcellularLocation>
        <location evidence="1">Secreted</location>
    </subcellularLocation>
</comment>
<organism evidence="10">
    <name type="scientific">Procambarus clarkii</name>
    <name type="common">Red swamp crayfish</name>
    <dbReference type="NCBI Taxonomy" id="6728"/>
    <lineage>
        <taxon>Eukaryota</taxon>
        <taxon>Metazoa</taxon>
        <taxon>Ecdysozoa</taxon>
        <taxon>Arthropoda</taxon>
        <taxon>Crustacea</taxon>
        <taxon>Multicrustacea</taxon>
        <taxon>Malacostraca</taxon>
        <taxon>Eumalacostraca</taxon>
        <taxon>Eucarida</taxon>
        <taxon>Decapoda</taxon>
        <taxon>Pleocyemata</taxon>
        <taxon>Astacidea</taxon>
        <taxon>Astacoidea</taxon>
        <taxon>Cambaridae</taxon>
        <taxon>Procambarus</taxon>
    </lineage>
</organism>
<feature type="signal peptide" evidence="9">
    <location>
        <begin position="1"/>
        <end position="31"/>
    </location>
</feature>
<dbReference type="GeneID" id="123756576"/>
<evidence type="ECO:0000313" key="10">
    <source>
        <dbReference type="EMBL" id="AIZ05253.1"/>
    </source>
</evidence>
<name>A0A0A7HM49_PROCL</name>
<feature type="disulfide bond" evidence="8">
    <location>
        <begin position="65"/>
        <end position="82"/>
    </location>
</feature>
<keyword evidence="5" id="KW-0027">Amidation</keyword>
<accession>A0A0A7HM49</accession>
<dbReference type="GO" id="GO:0007218">
    <property type="term" value="P:neuropeptide signaling pathway"/>
    <property type="evidence" value="ECO:0007669"/>
    <property type="project" value="UniProtKB-KW"/>
</dbReference>
<dbReference type="PRINTS" id="PR00550">
    <property type="entry name" value="HYPRGLYCEMIC"/>
</dbReference>
<protein>
    <submittedName>
        <fullName evidence="10">Iron transport protein mRNA</fullName>
    </submittedName>
</protein>
<reference evidence="10" key="1">
    <citation type="journal article" date="2015" name="Gene">
        <title>The eyestalk transcriptome of red swamp crayfish Procambarus clarkii.</title>
        <authorList>
            <person name="Manfrin C."/>
            <person name="Tom M."/>
            <person name="De Moro G."/>
            <person name="Gerdol M."/>
            <person name="Giulianini P.G."/>
            <person name="Pallavicini A."/>
        </authorList>
    </citation>
    <scope>NUCLEOTIDE SEQUENCE</scope>
</reference>
<evidence type="ECO:0000256" key="4">
    <source>
        <dbReference type="ARBA" id="ARBA00022702"/>
    </source>
</evidence>
<dbReference type="PANTHER" id="PTHR35981">
    <property type="entry name" value="ION TRANSPORT PEPTIDE, ISOFORM C"/>
    <property type="match status" value="1"/>
</dbReference>
<feature type="disulfide bond" evidence="8">
    <location>
        <begin position="68"/>
        <end position="95"/>
    </location>
</feature>
<dbReference type="EMBL" id="KM513659">
    <property type="protein sequence ID" value="AIZ05253.1"/>
    <property type="molecule type" value="mRNA"/>
</dbReference>
<dbReference type="InterPro" id="IPR001166">
    <property type="entry name" value="Hyperglycemic"/>
</dbReference>
<feature type="chain" id="PRO_5002029384" evidence="9">
    <location>
        <begin position="32"/>
        <end position="120"/>
    </location>
</feature>
<evidence type="ECO:0000256" key="2">
    <source>
        <dbReference type="ARBA" id="ARBA00005447"/>
    </source>
</evidence>
<dbReference type="Gene3D" id="1.10.2010.10">
    <property type="entry name" value="Crustacean CHH/MIH/GIH neurohormone"/>
    <property type="match status" value="1"/>
</dbReference>
<comment type="similarity">
    <text evidence="2">Belongs to the arthropod CHH/MIH/GIH/VIH hormone family.</text>
</comment>
<keyword evidence="9" id="KW-0732">Signal</keyword>
<dbReference type="GO" id="GO:0007623">
    <property type="term" value="P:circadian rhythm"/>
    <property type="evidence" value="ECO:0007669"/>
    <property type="project" value="TreeGrafter"/>
</dbReference>
<evidence type="ECO:0000256" key="6">
    <source>
        <dbReference type="ARBA" id="ARBA00023157"/>
    </source>
</evidence>
<evidence type="ECO:0000256" key="7">
    <source>
        <dbReference type="ARBA" id="ARBA00023320"/>
    </source>
</evidence>
<dbReference type="RefSeq" id="XP_045595777.1">
    <property type="nucleotide sequence ID" value="XM_045739821.2"/>
</dbReference>
<evidence type="ECO:0000256" key="3">
    <source>
        <dbReference type="ARBA" id="ARBA00022525"/>
    </source>
</evidence>
<evidence type="ECO:0000256" key="8">
    <source>
        <dbReference type="PIRSR" id="PIRSR631098-51"/>
    </source>
</evidence>
<sequence length="120" mass="14036">MLLLQASTARSSCVWFLLILGLLSQSQNTSGSFYKIRPGTLKEFEYVNCQGTFDKKLYNELNRICEDCQNIYRRDSQLAMKCKDNCFKNSWFEECVNSLLLNDQMENYNKKISYINGQDL</sequence>
<dbReference type="GO" id="GO:0005576">
    <property type="term" value="C:extracellular region"/>
    <property type="evidence" value="ECO:0007669"/>
    <property type="project" value="UniProtKB-SubCell"/>
</dbReference>
<dbReference type="OrthoDB" id="6330469at2759"/>
<feature type="disulfide bond" evidence="8">
    <location>
        <begin position="49"/>
        <end position="86"/>
    </location>
</feature>
<proteinExistence type="evidence at transcript level"/>
<keyword evidence="3" id="KW-0964">Secreted</keyword>
<keyword evidence="7" id="KW-0527">Neuropeptide</keyword>
<dbReference type="InterPro" id="IPR035957">
    <property type="entry name" value="Crust_neurohorm_sf"/>
</dbReference>
<dbReference type="GO" id="GO:0005184">
    <property type="term" value="F:neuropeptide hormone activity"/>
    <property type="evidence" value="ECO:0007669"/>
    <property type="project" value="InterPro"/>
</dbReference>